<feature type="region of interest" description="Disordered" evidence="1">
    <location>
        <begin position="1"/>
        <end position="25"/>
    </location>
</feature>
<evidence type="ECO:0000313" key="2">
    <source>
        <dbReference type="EMBL" id="MBW0594224.1"/>
    </source>
</evidence>
<keyword evidence="3" id="KW-1185">Reference proteome</keyword>
<comment type="caution">
    <text evidence="2">The sequence shown here is derived from an EMBL/GenBank/DDBJ whole genome shotgun (WGS) entry which is preliminary data.</text>
</comment>
<organism evidence="2 3">
    <name type="scientific">Austropuccinia psidii MF-1</name>
    <dbReference type="NCBI Taxonomy" id="1389203"/>
    <lineage>
        <taxon>Eukaryota</taxon>
        <taxon>Fungi</taxon>
        <taxon>Dikarya</taxon>
        <taxon>Basidiomycota</taxon>
        <taxon>Pucciniomycotina</taxon>
        <taxon>Pucciniomycetes</taxon>
        <taxon>Pucciniales</taxon>
        <taxon>Sphaerophragmiaceae</taxon>
        <taxon>Austropuccinia</taxon>
    </lineage>
</organism>
<evidence type="ECO:0000256" key="1">
    <source>
        <dbReference type="SAM" id="MobiDB-lite"/>
    </source>
</evidence>
<evidence type="ECO:0000313" key="3">
    <source>
        <dbReference type="Proteomes" id="UP000765509"/>
    </source>
</evidence>
<sequence length="142" mass="15656">MKMVHTRNGSNYSVQPYRCGQGRAKSSSRRTCLEVARAAPHSPKSFPTTFDVSSETELIQGNILRDEQFSSGSHGNISVPVQKLEQRSQGRVVGNIPKPLAGGHELLLTHQEISGSGEDHRTIRRVDPIVLQRQGEEEKGLV</sequence>
<dbReference type="AlphaFoldDB" id="A0A9Q3L7E7"/>
<accession>A0A9Q3L7E7</accession>
<protein>
    <submittedName>
        <fullName evidence="2">Uncharacterized protein</fullName>
    </submittedName>
</protein>
<gene>
    <name evidence="2" type="ORF">O181_133939</name>
</gene>
<proteinExistence type="predicted"/>
<name>A0A9Q3L7E7_9BASI</name>
<dbReference type="EMBL" id="AVOT02159167">
    <property type="protein sequence ID" value="MBW0594224.1"/>
    <property type="molecule type" value="Genomic_DNA"/>
</dbReference>
<reference evidence="2" key="1">
    <citation type="submission" date="2021-03" db="EMBL/GenBank/DDBJ databases">
        <title>Draft genome sequence of rust myrtle Austropuccinia psidii MF-1, a brazilian biotype.</title>
        <authorList>
            <person name="Quecine M.C."/>
            <person name="Pachon D.M.R."/>
            <person name="Bonatelli M.L."/>
            <person name="Correr F.H."/>
            <person name="Franceschini L.M."/>
            <person name="Leite T.F."/>
            <person name="Margarido G.R.A."/>
            <person name="Almeida C.A."/>
            <person name="Ferrarezi J.A."/>
            <person name="Labate C.A."/>
        </authorList>
    </citation>
    <scope>NUCLEOTIDE SEQUENCE</scope>
    <source>
        <strain evidence="2">MF-1</strain>
    </source>
</reference>
<dbReference type="Proteomes" id="UP000765509">
    <property type="component" value="Unassembled WGS sequence"/>
</dbReference>